<dbReference type="PANTHER" id="PTHR24095:SF14">
    <property type="entry name" value="ACETYL-COENZYME A SYNTHETASE 1"/>
    <property type="match status" value="1"/>
</dbReference>
<reference evidence="4" key="1">
    <citation type="submission" date="2018-05" db="EMBL/GenBank/DDBJ databases">
        <authorList>
            <person name="Lanie J.A."/>
            <person name="Ng W.-L."/>
            <person name="Kazmierczak K.M."/>
            <person name="Andrzejewski T.M."/>
            <person name="Davidsen T.M."/>
            <person name="Wayne K.J."/>
            <person name="Tettelin H."/>
            <person name="Glass J.I."/>
            <person name="Rusch D."/>
            <person name="Podicherti R."/>
            <person name="Tsui H.-C.T."/>
            <person name="Winkler M.E."/>
        </authorList>
    </citation>
    <scope>NUCLEOTIDE SEQUENCE</scope>
</reference>
<dbReference type="SUPFAM" id="SSF56801">
    <property type="entry name" value="Acetyl-CoA synthetase-like"/>
    <property type="match status" value="1"/>
</dbReference>
<dbReference type="GO" id="GO:0003987">
    <property type="term" value="F:acetate-CoA ligase activity"/>
    <property type="evidence" value="ECO:0007669"/>
    <property type="project" value="TreeGrafter"/>
</dbReference>
<protein>
    <recommendedName>
        <fullName evidence="5">Acetyl-coenzyme A synthetase</fullName>
    </recommendedName>
</protein>
<dbReference type="InterPro" id="IPR000873">
    <property type="entry name" value="AMP-dep_synth/lig_dom"/>
</dbReference>
<dbReference type="AlphaFoldDB" id="A0A383EZY4"/>
<gene>
    <name evidence="4" type="ORF">METZ01_LOCUS514998</name>
</gene>
<dbReference type="GO" id="GO:0006085">
    <property type="term" value="P:acetyl-CoA biosynthetic process"/>
    <property type="evidence" value="ECO:0007669"/>
    <property type="project" value="TreeGrafter"/>
</dbReference>
<evidence type="ECO:0000259" key="3">
    <source>
        <dbReference type="Pfam" id="PF16177"/>
    </source>
</evidence>
<feature type="non-terminal residue" evidence="4">
    <location>
        <position position="1"/>
    </location>
</feature>
<evidence type="ECO:0000259" key="2">
    <source>
        <dbReference type="Pfam" id="PF00501"/>
    </source>
</evidence>
<dbReference type="InterPro" id="IPR042099">
    <property type="entry name" value="ANL_N_sf"/>
</dbReference>
<name>A0A383EZY4_9ZZZZ</name>
<dbReference type="Gene3D" id="3.40.50.12780">
    <property type="entry name" value="N-terminal domain of ligase-like"/>
    <property type="match status" value="1"/>
</dbReference>
<evidence type="ECO:0008006" key="5">
    <source>
        <dbReference type="Google" id="ProtNLM"/>
    </source>
</evidence>
<evidence type="ECO:0000313" key="4">
    <source>
        <dbReference type="EMBL" id="SVE62144.1"/>
    </source>
</evidence>
<evidence type="ECO:0000256" key="1">
    <source>
        <dbReference type="ARBA" id="ARBA00006432"/>
    </source>
</evidence>
<accession>A0A383EZY4</accession>
<feature type="non-terminal residue" evidence="4">
    <location>
        <position position="229"/>
    </location>
</feature>
<sequence>IYPPSNMFSSNFHIGSMEKYQEMYKRSIEDSDGFWTEEAEKFIWFKKWDTVQEYNYDIREGSIFIKWFKGGKTNITVNCLDRFLETKGGQTAILWEGNEPGENRSLTYEQLYIKVCRFSNVLKKYGVKKGDRISIYMPMIPELAIAMLACARIGAVHSIVFGGFSSTALADRITDSNCTCLITTDGSFRGSKAVPVKVYADEAIKLAAKDGVEVMTCIVTERVGSKIPT</sequence>
<dbReference type="EMBL" id="UINC01230143">
    <property type="protein sequence ID" value="SVE62144.1"/>
    <property type="molecule type" value="Genomic_DNA"/>
</dbReference>
<organism evidence="4">
    <name type="scientific">marine metagenome</name>
    <dbReference type="NCBI Taxonomy" id="408172"/>
    <lineage>
        <taxon>unclassified sequences</taxon>
        <taxon>metagenomes</taxon>
        <taxon>ecological metagenomes</taxon>
    </lineage>
</organism>
<comment type="similarity">
    <text evidence="1">Belongs to the ATP-dependent AMP-binding enzyme family.</text>
</comment>
<feature type="domain" description="Acetyl-coenzyme A synthetase N-terminal" evidence="3">
    <location>
        <begin position="20"/>
        <end position="79"/>
    </location>
</feature>
<proteinExistence type="inferred from homology"/>
<feature type="domain" description="AMP-dependent synthetase/ligase" evidence="2">
    <location>
        <begin position="82"/>
        <end position="208"/>
    </location>
</feature>
<dbReference type="Pfam" id="PF16177">
    <property type="entry name" value="ACAS_N"/>
    <property type="match status" value="1"/>
</dbReference>
<dbReference type="PANTHER" id="PTHR24095">
    <property type="entry name" value="ACETYL-COENZYME A SYNTHETASE"/>
    <property type="match status" value="1"/>
</dbReference>
<dbReference type="InterPro" id="IPR032387">
    <property type="entry name" value="ACAS_N"/>
</dbReference>
<dbReference type="Pfam" id="PF00501">
    <property type="entry name" value="AMP-binding"/>
    <property type="match status" value="1"/>
</dbReference>